<organism evidence="1 3">
    <name type="scientific">Faucicola osloensis</name>
    <name type="common">Moraxella osloensis</name>
    <dbReference type="NCBI Taxonomy" id="34062"/>
    <lineage>
        <taxon>Bacteria</taxon>
        <taxon>Pseudomonadati</taxon>
        <taxon>Pseudomonadota</taxon>
        <taxon>Gammaproteobacteria</taxon>
        <taxon>Moraxellales</taxon>
        <taxon>Moraxellaceae</taxon>
        <taxon>Faucicola</taxon>
    </lineage>
</organism>
<keyword evidence="1" id="KW-0614">Plasmid</keyword>
<geneLocation type="plasmid" evidence="3">
    <name>pnp7-4</name>
</geneLocation>
<reference evidence="1" key="4">
    <citation type="journal article" date="2018" name="Misainmurhag Hoiji">
        <title>Complete genome sequence of multidrug-resistant Moraxella osloensis NP7 with multiple plasmids isolated from human skin.</title>
        <authorList>
            <person name="Ganzorig M."/>
            <person name="Lim J.Y."/>
            <person name="Hwang I."/>
            <person name="Lee K."/>
        </authorList>
    </citation>
    <scope>NUCLEOTIDE SEQUENCE</scope>
    <source>
        <strain evidence="1">NP7</strain>
        <plasmid evidence="1">pNP7-4</plasmid>
    </source>
</reference>
<reference evidence="2 4" key="2">
    <citation type="submission" date="2017-12" db="EMBL/GenBank/DDBJ databases">
        <title>Phylogenetic diversity of female urinary microbiome.</title>
        <authorList>
            <person name="Thomas-White K."/>
            <person name="Wolfe A.J."/>
        </authorList>
    </citation>
    <scope>NUCLEOTIDE SEQUENCE [LARGE SCALE GENOMIC DNA]</scope>
    <source>
        <strain evidence="2 4">UMB0416</strain>
    </source>
</reference>
<dbReference type="EMBL" id="PKJS01000017">
    <property type="protein sequence ID" value="PKZ67943.1"/>
    <property type="molecule type" value="Genomic_DNA"/>
</dbReference>
<dbReference type="EMBL" id="CP024447">
    <property type="protein sequence ID" value="ATR80027.1"/>
    <property type="molecule type" value="Genomic_DNA"/>
</dbReference>
<gene>
    <name evidence="2" type="ORF">CYJ96_11065</name>
    <name evidence="1" type="ORF">NP7_11800</name>
</gene>
<dbReference type="PROSITE" id="PS51257">
    <property type="entry name" value="PROKAR_LIPOPROTEIN"/>
    <property type="match status" value="1"/>
</dbReference>
<dbReference type="NCBIfam" id="NF033894">
    <property type="entry name" value="Eex_IncN"/>
    <property type="match status" value="1"/>
</dbReference>
<dbReference type="InterPro" id="IPR047937">
    <property type="entry name" value="Eex_IncN-like"/>
</dbReference>
<dbReference type="AlphaFoldDB" id="A0A2D2LYD6"/>
<evidence type="ECO:0000313" key="3">
    <source>
        <dbReference type="Proteomes" id="UP000229340"/>
    </source>
</evidence>
<evidence type="ECO:0000313" key="4">
    <source>
        <dbReference type="Proteomes" id="UP000234914"/>
    </source>
</evidence>
<evidence type="ECO:0008006" key="5">
    <source>
        <dbReference type="Google" id="ProtNLM"/>
    </source>
</evidence>
<name>A0A2D2LYD6_FAUOS</name>
<dbReference type="Proteomes" id="UP000229340">
    <property type="component" value="Plasmid pNP7-4"/>
</dbReference>
<sequence>MKKRFYNILAMTSISIMALTGCQKVKTAQYYVEHPDDRQAVLKQCAEESKQGNKVEGKLAENCQNARAAVRMTIFNMVHTAP</sequence>
<dbReference type="RefSeq" id="WP_100271323.1">
    <property type="nucleotide sequence ID" value="NZ_CP024447.1"/>
</dbReference>
<evidence type="ECO:0000313" key="2">
    <source>
        <dbReference type="EMBL" id="PKZ67943.1"/>
    </source>
</evidence>
<reference evidence="1" key="3">
    <citation type="journal article" date="2018" name="Genome Announc.">
        <title>Complete Genome Sequences of Three Moraxella osloensis Strains Isolated from Human Skin.</title>
        <authorList>
            <person name="Lim J.Y."/>
            <person name="Hwang I."/>
            <person name="Ganzorig M."/>
            <person name="Huang S.L."/>
            <person name="Cho G.S."/>
            <person name="Franz C.M.A.P."/>
            <person name="Lee K."/>
        </authorList>
    </citation>
    <scope>NUCLEOTIDE SEQUENCE</scope>
    <source>
        <strain evidence="1">NP7</strain>
        <plasmid evidence="1">pNP7-4</plasmid>
    </source>
</reference>
<reference evidence="3" key="1">
    <citation type="submission" date="2017-10" db="EMBL/GenBank/DDBJ databases">
        <title>Complete genome sequence of Moraxella osloensis NP7 isolated from human skin.</title>
        <authorList>
            <person name="Lee K."/>
            <person name="Lim J.Y."/>
            <person name="Hwang I."/>
        </authorList>
    </citation>
    <scope>NUCLEOTIDE SEQUENCE [LARGE SCALE GENOMIC DNA]</scope>
    <source>
        <strain evidence="3">NP7</strain>
        <plasmid evidence="3">pnp7-4</plasmid>
    </source>
</reference>
<proteinExistence type="predicted"/>
<protein>
    <recommendedName>
        <fullName evidence="5">EexN family lipoprotein</fullName>
    </recommendedName>
</protein>
<accession>A0A2D2LYD6</accession>
<dbReference type="Proteomes" id="UP000234914">
    <property type="component" value="Unassembled WGS sequence"/>
</dbReference>
<evidence type="ECO:0000313" key="1">
    <source>
        <dbReference type="EMBL" id="ATR80027.1"/>
    </source>
</evidence>
<geneLocation type="plasmid" evidence="1">
    <name>pNP7-4</name>
</geneLocation>